<evidence type="ECO:0000259" key="4">
    <source>
        <dbReference type="PROSITE" id="PS50995"/>
    </source>
</evidence>
<organism evidence="5 6">
    <name type="scientific">Ammonicoccus fulvus</name>
    <dbReference type="NCBI Taxonomy" id="3138240"/>
    <lineage>
        <taxon>Bacteria</taxon>
        <taxon>Bacillati</taxon>
        <taxon>Actinomycetota</taxon>
        <taxon>Actinomycetes</taxon>
        <taxon>Propionibacteriales</taxon>
        <taxon>Propionibacteriaceae</taxon>
        <taxon>Ammonicoccus</taxon>
    </lineage>
</organism>
<accession>A0ABZ3FK15</accession>
<dbReference type="InterPro" id="IPR036390">
    <property type="entry name" value="WH_DNA-bd_sf"/>
</dbReference>
<keyword evidence="3" id="KW-0804">Transcription</keyword>
<dbReference type="InterPro" id="IPR036388">
    <property type="entry name" value="WH-like_DNA-bd_sf"/>
</dbReference>
<name>A0ABZ3FK15_9ACTN</name>
<keyword evidence="6" id="KW-1185">Reference proteome</keyword>
<sequence length="149" mass="16361">MTPEGSGATPEAVGPLASTGYWLHRISLAWLRDLDAALTPLGLTHTQFLVLGAVGWLSRENETPRQQAVADFAGVDRMMTSKVLAALEKADLVERVPDPDDARGRLCHLTPVGRATLDAATNEARHVDAEWFDDLHLRDSLRRQLARRG</sequence>
<evidence type="ECO:0000313" key="6">
    <source>
        <dbReference type="Proteomes" id="UP001442841"/>
    </source>
</evidence>
<keyword evidence="1" id="KW-0805">Transcription regulation</keyword>
<dbReference type="SMART" id="SM00347">
    <property type="entry name" value="HTH_MARR"/>
    <property type="match status" value="1"/>
</dbReference>
<proteinExistence type="predicted"/>
<dbReference type="PANTHER" id="PTHR33164:SF64">
    <property type="entry name" value="TRANSCRIPTIONAL REGULATOR SLYA"/>
    <property type="match status" value="1"/>
</dbReference>
<dbReference type="PROSITE" id="PS50995">
    <property type="entry name" value="HTH_MARR_2"/>
    <property type="match status" value="1"/>
</dbReference>
<evidence type="ECO:0000256" key="2">
    <source>
        <dbReference type="ARBA" id="ARBA00023125"/>
    </source>
</evidence>
<evidence type="ECO:0000256" key="3">
    <source>
        <dbReference type="ARBA" id="ARBA00023163"/>
    </source>
</evidence>
<dbReference type="RefSeq" id="WP_425307798.1">
    <property type="nucleotide sequence ID" value="NZ_CP154795.1"/>
</dbReference>
<dbReference type="InterPro" id="IPR039422">
    <property type="entry name" value="MarR/SlyA-like"/>
</dbReference>
<dbReference type="Proteomes" id="UP001442841">
    <property type="component" value="Chromosome"/>
</dbReference>
<dbReference type="SUPFAM" id="SSF46785">
    <property type="entry name" value="Winged helix' DNA-binding domain"/>
    <property type="match status" value="1"/>
</dbReference>
<keyword evidence="2" id="KW-0238">DNA-binding</keyword>
<gene>
    <name evidence="5" type="ORF">AADG42_03280</name>
</gene>
<dbReference type="Pfam" id="PF01047">
    <property type="entry name" value="MarR"/>
    <property type="match status" value="1"/>
</dbReference>
<dbReference type="PANTHER" id="PTHR33164">
    <property type="entry name" value="TRANSCRIPTIONAL REGULATOR, MARR FAMILY"/>
    <property type="match status" value="1"/>
</dbReference>
<dbReference type="EMBL" id="CP154795">
    <property type="protein sequence ID" value="XAN06368.1"/>
    <property type="molecule type" value="Genomic_DNA"/>
</dbReference>
<protein>
    <submittedName>
        <fullName evidence="5">MarR family transcriptional regulator</fullName>
    </submittedName>
</protein>
<dbReference type="InterPro" id="IPR000835">
    <property type="entry name" value="HTH_MarR-typ"/>
</dbReference>
<evidence type="ECO:0000256" key="1">
    <source>
        <dbReference type="ARBA" id="ARBA00023015"/>
    </source>
</evidence>
<evidence type="ECO:0000313" key="5">
    <source>
        <dbReference type="EMBL" id="XAN06368.1"/>
    </source>
</evidence>
<feature type="domain" description="HTH marR-type" evidence="4">
    <location>
        <begin position="16"/>
        <end position="149"/>
    </location>
</feature>
<dbReference type="Gene3D" id="1.10.10.10">
    <property type="entry name" value="Winged helix-like DNA-binding domain superfamily/Winged helix DNA-binding domain"/>
    <property type="match status" value="1"/>
</dbReference>
<reference evidence="5 6" key="1">
    <citation type="submission" date="2024-04" db="EMBL/GenBank/DDBJ databases">
        <title>Isolation of an actinomycete strain from pig manure.</title>
        <authorList>
            <person name="Gong T."/>
            <person name="Yu Z."/>
            <person name="An M."/>
            <person name="Wei C."/>
            <person name="Yang W."/>
            <person name="Liu L."/>
        </authorList>
    </citation>
    <scope>NUCLEOTIDE SEQUENCE [LARGE SCALE GENOMIC DNA]</scope>
    <source>
        <strain evidence="5 6">ZF39</strain>
    </source>
</reference>